<proteinExistence type="inferred from homology"/>
<sequence>MTTTTPPRILVGYTATPSGEDALAAAAAFAGSIGARLDVVVVLPMNSRPSIVPNDPGYDALLRETAEGWLADARSRIPDQVPSRERVVYGDSLAGGLLTAAEAGRAALIVVGAARDGLLGRFTVGSVAGSLLHASPIPVMLAPQGSRETAAPLGRVTGMVGTREGADAVLATSARLSAAGTVPLRLVSLLALDLPGVDAAKARVSEHHAAAVLQEARAALPDGVEATASVAPGDSISHAVASLDWLPGEVVVVGSSRLAQQSRLFLGTTAATMLRELPVPMIVVPRAGH</sequence>
<dbReference type="EMBL" id="JACHVP010000003">
    <property type="protein sequence ID" value="MBB2968265.1"/>
    <property type="molecule type" value="Genomic_DNA"/>
</dbReference>
<dbReference type="InterPro" id="IPR006016">
    <property type="entry name" value="UspA"/>
</dbReference>
<feature type="domain" description="UspA" evidence="2">
    <location>
        <begin position="164"/>
        <end position="285"/>
    </location>
</feature>
<reference evidence="3 4" key="1">
    <citation type="submission" date="2020-08" db="EMBL/GenBank/DDBJ databases">
        <title>Sequencing the genomes of 1000 actinobacteria strains.</title>
        <authorList>
            <person name="Klenk H.-P."/>
        </authorList>
    </citation>
    <scope>NUCLEOTIDE SEQUENCE [LARGE SCALE GENOMIC DNA]</scope>
    <source>
        <strain evidence="3 4">DSM 20146</strain>
    </source>
</reference>
<dbReference type="CDD" id="cd00293">
    <property type="entry name" value="USP-like"/>
    <property type="match status" value="1"/>
</dbReference>
<name>A0A7W4UXT7_LEIAQ</name>
<dbReference type="Pfam" id="PF00582">
    <property type="entry name" value="Usp"/>
    <property type="match status" value="2"/>
</dbReference>
<dbReference type="SUPFAM" id="SSF52402">
    <property type="entry name" value="Adenine nucleotide alpha hydrolases-like"/>
    <property type="match status" value="2"/>
</dbReference>
<evidence type="ECO:0000313" key="4">
    <source>
        <dbReference type="Proteomes" id="UP000538196"/>
    </source>
</evidence>
<dbReference type="InterPro" id="IPR014729">
    <property type="entry name" value="Rossmann-like_a/b/a_fold"/>
</dbReference>
<dbReference type="PANTHER" id="PTHR46268">
    <property type="entry name" value="STRESS RESPONSE PROTEIN NHAX"/>
    <property type="match status" value="1"/>
</dbReference>
<dbReference type="PANTHER" id="PTHR46268:SF6">
    <property type="entry name" value="UNIVERSAL STRESS PROTEIN UP12"/>
    <property type="match status" value="1"/>
</dbReference>
<feature type="domain" description="UspA" evidence="2">
    <location>
        <begin position="8"/>
        <end position="142"/>
    </location>
</feature>
<dbReference type="AlphaFoldDB" id="A0A7W4UXT7"/>
<dbReference type="Proteomes" id="UP000538196">
    <property type="component" value="Unassembled WGS sequence"/>
</dbReference>
<comment type="caution">
    <text evidence="3">The sequence shown here is derived from an EMBL/GenBank/DDBJ whole genome shotgun (WGS) entry which is preliminary data.</text>
</comment>
<accession>A0A7W4UXT7</accession>
<protein>
    <submittedName>
        <fullName evidence="3">Nucleotide-binding universal stress UspA family protein</fullName>
    </submittedName>
</protein>
<evidence type="ECO:0000259" key="2">
    <source>
        <dbReference type="Pfam" id="PF00582"/>
    </source>
</evidence>
<gene>
    <name evidence="3" type="ORF">FHX33_003035</name>
</gene>
<keyword evidence="4" id="KW-1185">Reference proteome</keyword>
<dbReference type="RefSeq" id="WP_183428680.1">
    <property type="nucleotide sequence ID" value="NZ_JACHVP010000003.1"/>
</dbReference>
<dbReference type="Gene3D" id="3.40.50.620">
    <property type="entry name" value="HUPs"/>
    <property type="match status" value="2"/>
</dbReference>
<comment type="similarity">
    <text evidence="1">Belongs to the universal stress protein A family.</text>
</comment>
<organism evidence="3 4">
    <name type="scientific">Leifsonia aquatica</name>
    <name type="common">Corynebacterium aquaticum</name>
    <dbReference type="NCBI Taxonomy" id="144185"/>
    <lineage>
        <taxon>Bacteria</taxon>
        <taxon>Bacillati</taxon>
        <taxon>Actinomycetota</taxon>
        <taxon>Actinomycetes</taxon>
        <taxon>Micrococcales</taxon>
        <taxon>Microbacteriaceae</taxon>
        <taxon>Leifsonia</taxon>
    </lineage>
</organism>
<evidence type="ECO:0000313" key="3">
    <source>
        <dbReference type="EMBL" id="MBB2968265.1"/>
    </source>
</evidence>
<evidence type="ECO:0000256" key="1">
    <source>
        <dbReference type="ARBA" id="ARBA00008791"/>
    </source>
</evidence>